<reference evidence="1" key="1">
    <citation type="submission" date="2022-01" db="EMBL/GenBank/DDBJ databases">
        <authorList>
            <person name="King R."/>
        </authorList>
    </citation>
    <scope>NUCLEOTIDE SEQUENCE</scope>
</reference>
<dbReference type="EMBL" id="OU896711">
    <property type="protein sequence ID" value="CAG9822082.1"/>
    <property type="molecule type" value="Genomic_DNA"/>
</dbReference>
<dbReference type="Proteomes" id="UP001153737">
    <property type="component" value="Chromosome 5"/>
</dbReference>
<evidence type="ECO:0000313" key="2">
    <source>
        <dbReference type="Proteomes" id="UP001153737"/>
    </source>
</evidence>
<evidence type="ECO:0000313" key="1">
    <source>
        <dbReference type="EMBL" id="CAG9822082.1"/>
    </source>
</evidence>
<accession>A0A9N9X446</accession>
<dbReference type="PANTHER" id="PTHR46704:SF1">
    <property type="entry name" value="TELOMERE LENGTH REGULATION PROTEIN TEL2 HOMOLOG"/>
    <property type="match status" value="1"/>
</dbReference>
<reference evidence="1" key="2">
    <citation type="submission" date="2022-10" db="EMBL/GenBank/DDBJ databases">
        <authorList>
            <consortium name="ENA_rothamsted_submissions"/>
            <consortium name="culmorum"/>
            <person name="King R."/>
        </authorList>
    </citation>
    <scope>NUCLEOTIDE SEQUENCE</scope>
</reference>
<proteinExistence type="predicted"/>
<organism evidence="1 2">
    <name type="scientific">Phaedon cochleariae</name>
    <name type="common">Mustard beetle</name>
    <dbReference type="NCBI Taxonomy" id="80249"/>
    <lineage>
        <taxon>Eukaryota</taxon>
        <taxon>Metazoa</taxon>
        <taxon>Ecdysozoa</taxon>
        <taxon>Arthropoda</taxon>
        <taxon>Hexapoda</taxon>
        <taxon>Insecta</taxon>
        <taxon>Pterygota</taxon>
        <taxon>Neoptera</taxon>
        <taxon>Endopterygota</taxon>
        <taxon>Coleoptera</taxon>
        <taxon>Polyphaga</taxon>
        <taxon>Cucujiformia</taxon>
        <taxon>Chrysomeloidea</taxon>
        <taxon>Chrysomelidae</taxon>
        <taxon>Chrysomelinae</taxon>
        <taxon>Chrysomelini</taxon>
        <taxon>Phaedon</taxon>
    </lineage>
</organism>
<dbReference type="OrthoDB" id="8195485at2759"/>
<protein>
    <recommendedName>
        <fullName evidence="3">Tesmin/TSO1-like CXC domain-containing protein</fullName>
    </recommendedName>
</protein>
<name>A0A9N9X446_PHACE</name>
<evidence type="ECO:0008006" key="3">
    <source>
        <dbReference type="Google" id="ProtNLM"/>
    </source>
</evidence>
<sequence length="203" mass="22883">MHAISGADVTGAFNGKGKTSFWRRFIDAVEDVLKALASLGDSIIKDETYEIIEKYVCTVYLRPTEHNRIYTLKELRLWFFTQKQAVAGHMPPTSAALRPAVRRANYQSMEWSRCDVPHPSLPPAQDFGWKIEDRKLVPQLCDLPCGPEELILLTKCSCSRGRCAQKCKCVLSQLPCTEMCACLGEEQTCNNIHNVIETISDDE</sequence>
<dbReference type="PANTHER" id="PTHR46704">
    <property type="entry name" value="CXC DOMAIN-CONTAINING PROTEIN-RELATED"/>
    <property type="match status" value="1"/>
</dbReference>
<dbReference type="AlphaFoldDB" id="A0A9N9X446"/>
<gene>
    <name evidence="1" type="ORF">PHAECO_LOCUS9190</name>
</gene>
<keyword evidence="2" id="KW-1185">Reference proteome</keyword>